<feature type="transmembrane region" description="Helical" evidence="1">
    <location>
        <begin position="128"/>
        <end position="147"/>
    </location>
</feature>
<feature type="transmembrane region" description="Helical" evidence="1">
    <location>
        <begin position="6"/>
        <end position="29"/>
    </location>
</feature>
<proteinExistence type="predicted"/>
<dbReference type="Pfam" id="PF09980">
    <property type="entry name" value="DUF2214"/>
    <property type="match status" value="1"/>
</dbReference>
<sequence>MFIAALIAGLHYLGIMALAATLVAQVFTLRGDVSREAVQRLARVDLLYGMAAVLVLATGLLRLTTAYGRGPAFFMQNGVFHLKVTLFVIVALLSIVPTVRFLRWRRSALRAGQPVLPAAEDFRGTRRLVMAELHILFLIPFLAALMVRI</sequence>
<evidence type="ECO:0000256" key="1">
    <source>
        <dbReference type="SAM" id="Phobius"/>
    </source>
</evidence>
<reference evidence="2" key="1">
    <citation type="submission" date="2022-04" db="EMBL/GenBank/DDBJ databases">
        <title>Alcanivorax sp. CY1518 draft genome sequence.</title>
        <authorList>
            <person name="Zhao G."/>
            <person name="An M."/>
        </authorList>
    </citation>
    <scope>NUCLEOTIDE SEQUENCE</scope>
    <source>
        <strain evidence="2">CY1518</strain>
    </source>
</reference>
<feature type="transmembrane region" description="Helical" evidence="1">
    <location>
        <begin position="41"/>
        <end position="60"/>
    </location>
</feature>
<feature type="transmembrane region" description="Helical" evidence="1">
    <location>
        <begin position="80"/>
        <end position="102"/>
    </location>
</feature>
<dbReference type="EMBL" id="JALKII010000003">
    <property type="protein sequence ID" value="MCK0537324.1"/>
    <property type="molecule type" value="Genomic_DNA"/>
</dbReference>
<keyword evidence="1" id="KW-0812">Transmembrane</keyword>
<comment type="caution">
    <text evidence="2">The sequence shown here is derived from an EMBL/GenBank/DDBJ whole genome shotgun (WGS) entry which is preliminary data.</text>
</comment>
<dbReference type="RefSeq" id="WP_246950505.1">
    <property type="nucleotide sequence ID" value="NZ_JALKII010000003.1"/>
</dbReference>
<gene>
    <name evidence="2" type="ORF">MU846_06325</name>
</gene>
<name>A0ABT0E673_9GAMM</name>
<keyword evidence="3" id="KW-1185">Reference proteome</keyword>
<organism evidence="2 3">
    <name type="scientific">Alcanivorax quisquiliarum</name>
    <dbReference type="NCBI Taxonomy" id="2933565"/>
    <lineage>
        <taxon>Bacteria</taxon>
        <taxon>Pseudomonadati</taxon>
        <taxon>Pseudomonadota</taxon>
        <taxon>Gammaproteobacteria</taxon>
        <taxon>Oceanospirillales</taxon>
        <taxon>Alcanivoracaceae</taxon>
        <taxon>Alcanivorax</taxon>
    </lineage>
</organism>
<dbReference type="Proteomes" id="UP001165524">
    <property type="component" value="Unassembled WGS sequence"/>
</dbReference>
<evidence type="ECO:0000313" key="2">
    <source>
        <dbReference type="EMBL" id="MCK0537324.1"/>
    </source>
</evidence>
<keyword evidence="1" id="KW-1133">Transmembrane helix</keyword>
<keyword evidence="1" id="KW-0472">Membrane</keyword>
<evidence type="ECO:0000313" key="3">
    <source>
        <dbReference type="Proteomes" id="UP001165524"/>
    </source>
</evidence>
<accession>A0ABT0E673</accession>
<protein>
    <submittedName>
        <fullName evidence="2">DUF2214 family protein</fullName>
    </submittedName>
</protein>
<dbReference type="InterPro" id="IPR018706">
    <property type="entry name" value="DUF2214_membrane"/>
</dbReference>